<sequence length="209" mass="22414">MDRILITGFEPFLGHPVNPSALLAEALDGTVVAGARVSGVQLPVSYDGAGGAFAAAFDRVRPDAVLLFGLAFEDEAIRLERVALNLDDTTHPDNLGQIRRGRPIAGDGPVGYWSTLPLDTLLDRLTEAGFPARTSRDAGGYLCNHLFFRARHLIEGRGLAVPAGFVHVPPLEEQVADRPGRTGITLLRLVEAARLMLEVVVQESRTTAA</sequence>
<keyword evidence="4" id="KW-0645">Protease</keyword>
<evidence type="ECO:0000256" key="7">
    <source>
        <dbReference type="ARBA" id="ARBA00030836"/>
    </source>
</evidence>
<evidence type="ECO:0000256" key="1">
    <source>
        <dbReference type="ARBA" id="ARBA00006641"/>
    </source>
</evidence>
<organism evidence="9 10">
    <name type="scientific">Rhodospirillum centenum (strain ATCC 51521 / SW)</name>
    <dbReference type="NCBI Taxonomy" id="414684"/>
    <lineage>
        <taxon>Bacteria</taxon>
        <taxon>Pseudomonadati</taxon>
        <taxon>Pseudomonadota</taxon>
        <taxon>Alphaproteobacteria</taxon>
        <taxon>Rhodospirillales</taxon>
        <taxon>Rhodospirillaceae</taxon>
        <taxon>Rhodospirillum</taxon>
    </lineage>
</organism>
<dbReference type="InterPro" id="IPR016125">
    <property type="entry name" value="Peptidase_C15-like"/>
</dbReference>
<keyword evidence="6" id="KW-0788">Thiol protease</keyword>
<dbReference type="Proteomes" id="UP000001591">
    <property type="component" value="Chromosome"/>
</dbReference>
<dbReference type="MEROPS" id="C15.001"/>
<dbReference type="Gene3D" id="3.40.630.20">
    <property type="entry name" value="Peptidase C15, pyroglutamyl peptidase I-like"/>
    <property type="match status" value="1"/>
</dbReference>
<dbReference type="PIRSF" id="PIRSF015592">
    <property type="entry name" value="Prld-crbxl_pptds"/>
    <property type="match status" value="1"/>
</dbReference>
<evidence type="ECO:0000256" key="2">
    <source>
        <dbReference type="ARBA" id="ARBA00019191"/>
    </source>
</evidence>
<evidence type="ECO:0000313" key="9">
    <source>
        <dbReference type="EMBL" id="ACJ00001.1"/>
    </source>
</evidence>
<dbReference type="PRINTS" id="PR00706">
    <property type="entry name" value="PYROGLUPTASE"/>
</dbReference>
<dbReference type="KEGG" id="rce:RC1_2620"/>
<dbReference type="HOGENOM" id="CLU_043960_4_0_5"/>
<dbReference type="GO" id="GO:0016920">
    <property type="term" value="F:pyroglutamyl-peptidase activity"/>
    <property type="evidence" value="ECO:0007669"/>
    <property type="project" value="InterPro"/>
</dbReference>
<name>B6IUR9_RHOCS</name>
<dbReference type="InterPro" id="IPR000816">
    <property type="entry name" value="Peptidase_C15"/>
</dbReference>
<dbReference type="eggNOG" id="COG2039">
    <property type="taxonomic scope" value="Bacteria"/>
</dbReference>
<dbReference type="STRING" id="414684.RC1_2620"/>
<dbReference type="PANTHER" id="PTHR23402:SF1">
    <property type="entry name" value="PYROGLUTAMYL-PEPTIDASE I"/>
    <property type="match status" value="1"/>
</dbReference>
<evidence type="ECO:0000256" key="3">
    <source>
        <dbReference type="ARBA" id="ARBA00022490"/>
    </source>
</evidence>
<evidence type="ECO:0000256" key="8">
    <source>
        <dbReference type="ARBA" id="ARBA00031559"/>
    </source>
</evidence>
<keyword evidence="3" id="KW-0963">Cytoplasm</keyword>
<reference evidence="9 10" key="1">
    <citation type="journal article" date="2010" name="BMC Genomics">
        <title>Metabolic flexibility revealed in the genome of the cyst-forming alpha-1 proteobacterium Rhodospirillum centenum.</title>
        <authorList>
            <person name="Lu Y.K."/>
            <person name="Marden J."/>
            <person name="Han M."/>
            <person name="Swingley W.D."/>
            <person name="Mastrian S.D."/>
            <person name="Chowdhury S.R."/>
            <person name="Hao J."/>
            <person name="Helmy T."/>
            <person name="Kim S."/>
            <person name="Kurdoglu A.A."/>
            <person name="Matthies H.J."/>
            <person name="Rollo D."/>
            <person name="Stothard P."/>
            <person name="Blankenship R.E."/>
            <person name="Bauer C.E."/>
            <person name="Touchman J.W."/>
        </authorList>
    </citation>
    <scope>NUCLEOTIDE SEQUENCE [LARGE SCALE GENOMIC DNA]</scope>
    <source>
        <strain evidence="10">ATCC 51521 / SW</strain>
    </source>
</reference>
<gene>
    <name evidence="9" type="primary">pcp</name>
    <name evidence="9" type="ordered locus">RC1_2620</name>
</gene>
<dbReference type="InterPro" id="IPR036440">
    <property type="entry name" value="Peptidase_C15-like_sf"/>
</dbReference>
<dbReference type="OrthoDB" id="9779738at2"/>
<dbReference type="RefSeq" id="WP_012567782.1">
    <property type="nucleotide sequence ID" value="NC_011420.2"/>
</dbReference>
<evidence type="ECO:0000256" key="6">
    <source>
        <dbReference type="ARBA" id="ARBA00022807"/>
    </source>
</evidence>
<dbReference type="SUPFAM" id="SSF53182">
    <property type="entry name" value="Pyrrolidone carboxyl peptidase (pyroglutamate aminopeptidase)"/>
    <property type="match status" value="1"/>
</dbReference>
<comment type="similarity">
    <text evidence="1">Belongs to the peptidase C15 family.</text>
</comment>
<dbReference type="Pfam" id="PF01470">
    <property type="entry name" value="Peptidase_C15"/>
    <property type="match status" value="1"/>
</dbReference>
<dbReference type="CDD" id="cd00501">
    <property type="entry name" value="Peptidase_C15"/>
    <property type="match status" value="1"/>
</dbReference>
<evidence type="ECO:0000313" key="10">
    <source>
        <dbReference type="Proteomes" id="UP000001591"/>
    </source>
</evidence>
<dbReference type="AlphaFoldDB" id="B6IUR9"/>
<proteinExistence type="inferred from homology"/>
<keyword evidence="5 9" id="KW-0378">Hydrolase</keyword>
<dbReference type="GO" id="GO:0006508">
    <property type="term" value="P:proteolysis"/>
    <property type="evidence" value="ECO:0007669"/>
    <property type="project" value="UniProtKB-KW"/>
</dbReference>
<evidence type="ECO:0000256" key="4">
    <source>
        <dbReference type="ARBA" id="ARBA00022670"/>
    </source>
</evidence>
<dbReference type="EMBL" id="CP000613">
    <property type="protein sequence ID" value="ACJ00001.1"/>
    <property type="molecule type" value="Genomic_DNA"/>
</dbReference>
<evidence type="ECO:0000256" key="5">
    <source>
        <dbReference type="ARBA" id="ARBA00022801"/>
    </source>
</evidence>
<accession>B6IUR9</accession>
<dbReference type="GO" id="GO:0005829">
    <property type="term" value="C:cytosol"/>
    <property type="evidence" value="ECO:0007669"/>
    <property type="project" value="InterPro"/>
</dbReference>
<protein>
    <recommendedName>
        <fullName evidence="2">Pyrrolidone-carboxylate peptidase</fullName>
    </recommendedName>
    <alternativeName>
        <fullName evidence="7">5-oxoprolyl-peptidase</fullName>
    </alternativeName>
    <alternativeName>
        <fullName evidence="8">Pyroglutamyl-peptidase I</fullName>
    </alternativeName>
</protein>
<keyword evidence="10" id="KW-1185">Reference proteome</keyword>
<dbReference type="PANTHER" id="PTHR23402">
    <property type="entry name" value="PROTEASE FAMILY C15 PYROGLUTAMYL-PEPTIDASE I-RELATED"/>
    <property type="match status" value="1"/>
</dbReference>